<dbReference type="GO" id="GO:0005829">
    <property type="term" value="C:cytosol"/>
    <property type="evidence" value="ECO:0007669"/>
    <property type="project" value="TreeGrafter"/>
</dbReference>
<dbReference type="InterPro" id="IPR014016">
    <property type="entry name" value="UvrD-like_ATP-bd"/>
</dbReference>
<dbReference type="EMBL" id="VIWZ01000001">
    <property type="protein sequence ID" value="TWG20442.1"/>
    <property type="molecule type" value="Genomic_DNA"/>
</dbReference>
<dbReference type="PANTHER" id="PTHR11070">
    <property type="entry name" value="UVRD / RECB / PCRA DNA HELICASE FAMILY MEMBER"/>
    <property type="match status" value="1"/>
</dbReference>
<proteinExistence type="predicted"/>
<evidence type="ECO:0000313" key="7">
    <source>
        <dbReference type="EMBL" id="TWG20442.1"/>
    </source>
</evidence>
<dbReference type="Proteomes" id="UP000317685">
    <property type="component" value="Unassembled WGS sequence"/>
</dbReference>
<name>A0A561W990_9ACTN</name>
<feature type="binding site" evidence="5">
    <location>
        <begin position="31"/>
        <end position="38"/>
    </location>
    <ligand>
        <name>ATP</name>
        <dbReference type="ChEBI" id="CHEBI:30616"/>
    </ligand>
</feature>
<evidence type="ECO:0000259" key="6">
    <source>
        <dbReference type="PROSITE" id="PS51198"/>
    </source>
</evidence>
<dbReference type="GO" id="GO:0033202">
    <property type="term" value="C:DNA helicase complex"/>
    <property type="evidence" value="ECO:0007669"/>
    <property type="project" value="TreeGrafter"/>
</dbReference>
<evidence type="ECO:0000256" key="5">
    <source>
        <dbReference type="PROSITE-ProRule" id="PRU00560"/>
    </source>
</evidence>
<evidence type="ECO:0000313" key="8">
    <source>
        <dbReference type="Proteomes" id="UP000317685"/>
    </source>
</evidence>
<dbReference type="GO" id="GO:0043138">
    <property type="term" value="F:3'-5' DNA helicase activity"/>
    <property type="evidence" value="ECO:0007669"/>
    <property type="project" value="TreeGrafter"/>
</dbReference>
<dbReference type="CDD" id="cd17932">
    <property type="entry name" value="DEXQc_UvrD"/>
    <property type="match status" value="1"/>
</dbReference>
<gene>
    <name evidence="7" type="ORF">FHU34_115844</name>
</gene>
<evidence type="ECO:0000256" key="1">
    <source>
        <dbReference type="ARBA" id="ARBA00022741"/>
    </source>
</evidence>
<keyword evidence="8" id="KW-1185">Reference proteome</keyword>
<dbReference type="InterPro" id="IPR000212">
    <property type="entry name" value="DNA_helicase_UvrD/REP"/>
</dbReference>
<evidence type="ECO:0000256" key="3">
    <source>
        <dbReference type="ARBA" id="ARBA00022806"/>
    </source>
</evidence>
<organism evidence="7 8">
    <name type="scientific">Micromonospora taraxaci</name>
    <dbReference type="NCBI Taxonomy" id="1316803"/>
    <lineage>
        <taxon>Bacteria</taxon>
        <taxon>Bacillati</taxon>
        <taxon>Actinomycetota</taxon>
        <taxon>Actinomycetes</taxon>
        <taxon>Micromonosporales</taxon>
        <taxon>Micromonosporaceae</taxon>
        <taxon>Micromonospora</taxon>
    </lineage>
</organism>
<dbReference type="GO" id="GO:0016787">
    <property type="term" value="F:hydrolase activity"/>
    <property type="evidence" value="ECO:0007669"/>
    <property type="project" value="UniProtKB-UniRule"/>
</dbReference>
<evidence type="ECO:0000256" key="4">
    <source>
        <dbReference type="ARBA" id="ARBA00022840"/>
    </source>
</evidence>
<dbReference type="Pfam" id="PF00580">
    <property type="entry name" value="UvrD-helicase"/>
    <property type="match status" value="2"/>
</dbReference>
<keyword evidence="4 5" id="KW-0067">ATP-binding</keyword>
<dbReference type="GO" id="GO:0003677">
    <property type="term" value="F:DNA binding"/>
    <property type="evidence" value="ECO:0007669"/>
    <property type="project" value="InterPro"/>
</dbReference>
<dbReference type="RefSeq" id="WP_145785346.1">
    <property type="nucleotide sequence ID" value="NZ_VIWZ01000001.1"/>
</dbReference>
<dbReference type="GeneID" id="300131283"/>
<keyword evidence="1 5" id="KW-0547">Nucleotide-binding</keyword>
<dbReference type="GO" id="GO:0000725">
    <property type="term" value="P:recombinational repair"/>
    <property type="evidence" value="ECO:0007669"/>
    <property type="project" value="TreeGrafter"/>
</dbReference>
<keyword evidence="2 5" id="KW-0378">Hydrolase</keyword>
<dbReference type="GO" id="GO:0005524">
    <property type="term" value="F:ATP binding"/>
    <property type="evidence" value="ECO:0007669"/>
    <property type="project" value="UniProtKB-UniRule"/>
</dbReference>
<dbReference type="PROSITE" id="PS51198">
    <property type="entry name" value="UVRD_HELICASE_ATP_BIND"/>
    <property type="match status" value="1"/>
</dbReference>
<evidence type="ECO:0000256" key="2">
    <source>
        <dbReference type="ARBA" id="ARBA00022801"/>
    </source>
</evidence>
<comment type="caution">
    <text evidence="7">The sequence shown here is derived from an EMBL/GenBank/DDBJ whole genome shotgun (WGS) entry which is preliminary data.</text>
</comment>
<feature type="domain" description="UvrD-like helicase ATP-binding" evidence="6">
    <location>
        <begin position="10"/>
        <end position="530"/>
    </location>
</feature>
<protein>
    <submittedName>
        <fullName evidence="7">UvrD-like helicase family protein</fullName>
    </submittedName>
</protein>
<dbReference type="Gene3D" id="3.40.50.300">
    <property type="entry name" value="P-loop containing nucleotide triphosphate hydrolases"/>
    <property type="match status" value="2"/>
</dbReference>
<sequence length="611" mass="67214">MSAQVAVDDGPTPEQALAATRPAGSHTLVIAPAGTGKTYTLVRRLDHLLDGELSADEVLMLSFSRAAVRELAARTAASTGRSRFVAARTFDAWALDLLNQTYADQDWHQLSFDERIREATGAILDGHADAYIGSLRHVLLDEVQDLVGDRQELVQALLTSMDCGFTMVGDPAQAIYGFQVRGRGGEPNIFTWVRERYSGDLGELSLTRDFRARIPRPPGLLACGEALRASTATSETDISRRLRDEFLDVPTAGQLDDIVGGFAYLDGSCAILCRNNGQALEVSAVLRRAGVEHRLQRRAGDDVNPRWLASLFRQHGGLTADLATFTEYTGLTGEPLVAAWEALLPVSRNGRDRIDLGRLRSALAAGRLARVAVTSQSDPVTVSSMHRAKGLEYDRVFVLDGRRRDDDDPMEEARLLYMAMTRCRDDLFRLEPLSQSGGVYTMRPRSFDRWARYHFRNRGRRYGMALEGGDVSNDFPGGTVIFTADPSEMQDYLAEKVQPGDPVTLTRSAEGAGDDLAVPLYTVDHDGRSIGLVSRHFRDALGRYMYARKAIDVGLSWPESITDCWIDDVETVAGSAAVGRRAGLGEHGVWLAPRLSGLSWFRYAKAESEDE</sequence>
<dbReference type="PANTHER" id="PTHR11070:SF2">
    <property type="entry name" value="ATP-DEPENDENT DNA HELICASE SRS2"/>
    <property type="match status" value="1"/>
</dbReference>
<dbReference type="OrthoDB" id="3196263at2"/>
<dbReference type="InterPro" id="IPR027785">
    <property type="entry name" value="UvrD-like_helicase_C"/>
</dbReference>
<dbReference type="InterPro" id="IPR027417">
    <property type="entry name" value="P-loop_NTPase"/>
</dbReference>
<dbReference type="AlphaFoldDB" id="A0A561W990"/>
<accession>A0A561W990</accession>
<keyword evidence="3 5" id="KW-0347">Helicase</keyword>
<dbReference type="SUPFAM" id="SSF52540">
    <property type="entry name" value="P-loop containing nucleoside triphosphate hydrolases"/>
    <property type="match status" value="1"/>
</dbReference>
<reference evidence="7 8" key="1">
    <citation type="submission" date="2019-06" db="EMBL/GenBank/DDBJ databases">
        <title>Sequencing the genomes of 1000 actinobacteria strains.</title>
        <authorList>
            <person name="Klenk H.-P."/>
        </authorList>
    </citation>
    <scope>NUCLEOTIDE SEQUENCE [LARGE SCALE GENOMIC DNA]</scope>
    <source>
        <strain evidence="7 8">DSM 45885</strain>
    </source>
</reference>
<dbReference type="Pfam" id="PF13538">
    <property type="entry name" value="UvrD_C_2"/>
    <property type="match status" value="1"/>
</dbReference>